<feature type="region of interest" description="Disordered" evidence="1">
    <location>
        <begin position="1"/>
        <end position="22"/>
    </location>
</feature>
<reference evidence="2 3" key="1">
    <citation type="submission" date="2017-12" db="EMBL/GenBank/DDBJ databases">
        <title>Comparative genomics of Botrytis spp.</title>
        <authorList>
            <person name="Valero-Jimenez C.A."/>
            <person name="Tapia P."/>
            <person name="Veloso J."/>
            <person name="Silva-Moreno E."/>
            <person name="Staats M."/>
            <person name="Valdes J.H."/>
            <person name="Van Kan J.A.L."/>
        </authorList>
    </citation>
    <scope>NUCLEOTIDE SEQUENCE [LARGE SCALE GENOMIC DNA]</scope>
    <source>
        <strain evidence="2 3">Bp0003</strain>
    </source>
</reference>
<organism evidence="2 3">
    <name type="scientific">Botrytis paeoniae</name>
    <dbReference type="NCBI Taxonomy" id="278948"/>
    <lineage>
        <taxon>Eukaryota</taxon>
        <taxon>Fungi</taxon>
        <taxon>Dikarya</taxon>
        <taxon>Ascomycota</taxon>
        <taxon>Pezizomycotina</taxon>
        <taxon>Leotiomycetes</taxon>
        <taxon>Helotiales</taxon>
        <taxon>Sclerotiniaceae</taxon>
        <taxon>Botrytis</taxon>
    </lineage>
</organism>
<feature type="region of interest" description="Disordered" evidence="1">
    <location>
        <begin position="56"/>
        <end position="95"/>
    </location>
</feature>
<evidence type="ECO:0000313" key="2">
    <source>
        <dbReference type="EMBL" id="TGO20580.1"/>
    </source>
</evidence>
<evidence type="ECO:0000313" key="3">
    <source>
        <dbReference type="Proteomes" id="UP000297910"/>
    </source>
</evidence>
<evidence type="ECO:0000256" key="1">
    <source>
        <dbReference type="SAM" id="MobiDB-lite"/>
    </source>
</evidence>
<dbReference type="AlphaFoldDB" id="A0A4Z1FAQ0"/>
<accession>A0A4Z1FAQ0</accession>
<keyword evidence="3" id="KW-1185">Reference proteome</keyword>
<comment type="caution">
    <text evidence="2">The sequence shown here is derived from an EMBL/GenBank/DDBJ whole genome shotgun (WGS) entry which is preliminary data.</text>
</comment>
<name>A0A4Z1FAQ0_9HELO</name>
<sequence length="95" mass="10453">MTRNPNKQRDLKETPRGPKEQRVVVQVDSCFKGYMFPDGPSSTSFHGVNDCHPARATFADPGSDTASQALSVETETQVSKEEDQYTDQKSADGDT</sequence>
<proteinExistence type="predicted"/>
<dbReference type="Proteomes" id="UP000297910">
    <property type="component" value="Unassembled WGS sequence"/>
</dbReference>
<dbReference type="EMBL" id="PQXI01000283">
    <property type="protein sequence ID" value="TGO20580.1"/>
    <property type="molecule type" value="Genomic_DNA"/>
</dbReference>
<feature type="compositionally biased region" description="Polar residues" evidence="1">
    <location>
        <begin position="64"/>
        <end position="77"/>
    </location>
</feature>
<protein>
    <submittedName>
        <fullName evidence="2">Uncharacterized protein</fullName>
    </submittedName>
</protein>
<gene>
    <name evidence="2" type="ORF">BPAE_0284g00070</name>
</gene>
<feature type="compositionally biased region" description="Basic and acidic residues" evidence="1">
    <location>
        <begin position="7"/>
        <end position="22"/>
    </location>
</feature>